<dbReference type="InterPro" id="IPR014848">
    <property type="entry name" value="Rgp1"/>
</dbReference>
<organism evidence="2 3">
    <name type="scientific">Venturia inaequalis</name>
    <name type="common">Apple scab fungus</name>
    <dbReference type="NCBI Taxonomy" id="5025"/>
    <lineage>
        <taxon>Eukaryota</taxon>
        <taxon>Fungi</taxon>
        <taxon>Dikarya</taxon>
        <taxon>Ascomycota</taxon>
        <taxon>Pezizomycotina</taxon>
        <taxon>Dothideomycetes</taxon>
        <taxon>Pleosporomycetidae</taxon>
        <taxon>Venturiales</taxon>
        <taxon>Venturiaceae</taxon>
        <taxon>Venturia</taxon>
    </lineage>
</organism>
<dbReference type="PANTHER" id="PTHR12507">
    <property type="entry name" value="REDUCED GROWTH PHENOTYPE 1 RGP1, YEAST -RELATED"/>
    <property type="match status" value="1"/>
</dbReference>
<feature type="region of interest" description="Disordered" evidence="1">
    <location>
        <begin position="310"/>
        <end position="338"/>
    </location>
</feature>
<dbReference type="Pfam" id="PF08737">
    <property type="entry name" value="Rgp1"/>
    <property type="match status" value="1"/>
</dbReference>
<evidence type="ECO:0000313" key="3">
    <source>
        <dbReference type="Proteomes" id="UP000490939"/>
    </source>
</evidence>
<gene>
    <name evidence="2" type="ORF">EG327_010954</name>
</gene>
<evidence type="ECO:0000256" key="1">
    <source>
        <dbReference type="SAM" id="MobiDB-lite"/>
    </source>
</evidence>
<sequence length="805" mass="87016">MSRNSVPSNVRVSVQFTKSTVFAGEDVECTITFKNIARENNERSMVGTTQNNGPASQRKVTPITTTNRPPPATRNSSYGPNIPAHLKKGHRATLSAASSRQTGATLQEGRVAESNVAVLPKQKHGKSLSIISMGMEGLSGGGEPARNVSEGAWKAIRAHGRTSSLQVVPRRGSKGSNSYSPSPRIGYSPAMLAEAPKPTRPSRPLSMRATPAGSKKTRRASPGTLQQNFRFPATDPEVTITSPGDPESAISPTTQMPFRNPSPRLLDSESTSNPIARLISESSANGTSRSSLDLLSNNSDETLASEYAPQLQSRFLQPRPSHLRNGSRPGGREPLRGPETIMMGYAQVMGSFTLDGSLVNQAPFEEVKRKGVVGGHGGGGVVGVERTKRESGLFGALGWNSIGESLGGILGTGELSSIKEMRGIAGSKSIPLVTTPHSILFVDLRLAPGESKSYTYSFALPRGLPPSHKGRAMKVSYHLTIGTQRASKGKDQQLRSIDVPFRVFGSVTPRGEILGHDLMSPYILLRDIAKTALISNANSRPKKPPDSKASTEFMNYINLLLEEHRQSTSGLLSPTYPGAGGVGSTRRHSSVAEEPRTMKESIDLAILRSNQRSSEGGKSMSNKFDIARSGLKVATLQFPRPSYRLGETIHLVIDFREAKIPTYAVQVVLETSENVDEAIVMRSAGSIYRYTRKVHADLAENALFAQRLAFSLLVPANATPEFVTSGVSLEWRVRVEFVTPRLTADRVDERFEELLEEVARDEKRGVTFQGVEGLKVETFQVEVPVRVYGAVVGGRGEWDVEGLAV</sequence>
<feature type="region of interest" description="Disordered" evidence="1">
    <location>
        <begin position="160"/>
        <end position="271"/>
    </location>
</feature>
<feature type="region of interest" description="Disordered" evidence="1">
    <location>
        <begin position="89"/>
        <end position="108"/>
    </location>
</feature>
<keyword evidence="3" id="KW-1185">Reference proteome</keyword>
<proteinExistence type="predicted"/>
<dbReference type="EMBL" id="WNWR01000817">
    <property type="protein sequence ID" value="KAE9968685.1"/>
    <property type="molecule type" value="Genomic_DNA"/>
</dbReference>
<feature type="region of interest" description="Disordered" evidence="1">
    <location>
        <begin position="42"/>
        <end position="79"/>
    </location>
</feature>
<dbReference type="Proteomes" id="UP000490939">
    <property type="component" value="Unassembled WGS sequence"/>
</dbReference>
<accession>A0A8H3UFI0</accession>
<evidence type="ECO:0000313" key="2">
    <source>
        <dbReference type="EMBL" id="KAE9968685.1"/>
    </source>
</evidence>
<feature type="compositionally biased region" description="Polar residues" evidence="1">
    <location>
        <begin position="95"/>
        <end position="105"/>
    </location>
</feature>
<reference evidence="2 3" key="1">
    <citation type="submission" date="2019-07" db="EMBL/GenBank/DDBJ databases">
        <title>Venturia inaequalis Genome Resource.</title>
        <authorList>
            <person name="Lichtner F.J."/>
        </authorList>
    </citation>
    <scope>NUCLEOTIDE SEQUENCE [LARGE SCALE GENOMIC DNA]</scope>
    <source>
        <strain evidence="2 3">DMI_063113</strain>
    </source>
</reference>
<feature type="compositionally biased region" description="Polar residues" evidence="1">
    <location>
        <begin position="46"/>
        <end position="59"/>
    </location>
</feature>
<feature type="region of interest" description="Disordered" evidence="1">
    <location>
        <begin position="576"/>
        <end position="595"/>
    </location>
</feature>
<dbReference type="AlphaFoldDB" id="A0A8H3UFI0"/>
<name>A0A8H3UFI0_VENIN</name>
<comment type="caution">
    <text evidence="2">The sequence shown here is derived from an EMBL/GenBank/DDBJ whole genome shotgun (WGS) entry which is preliminary data.</text>
</comment>
<evidence type="ECO:0008006" key="4">
    <source>
        <dbReference type="Google" id="ProtNLM"/>
    </source>
</evidence>
<protein>
    <recommendedName>
        <fullName evidence="4">Rgp1-domain-containing protein</fullName>
    </recommendedName>
</protein>